<comment type="caution">
    <text evidence="2">The sequence shown here is derived from an EMBL/GenBank/DDBJ whole genome shotgun (WGS) entry which is preliminary data.</text>
</comment>
<dbReference type="EMBL" id="QXWZ01000038">
    <property type="protein sequence ID" value="NBI80219.1"/>
    <property type="molecule type" value="Genomic_DNA"/>
</dbReference>
<protein>
    <submittedName>
        <fullName evidence="2">ATP-binding protein</fullName>
    </submittedName>
</protein>
<gene>
    <name evidence="2" type="ORF">D3Z39_15390</name>
</gene>
<name>A0A845RKY8_9FIRM</name>
<dbReference type="Proteomes" id="UP000446348">
    <property type="component" value="Unassembled WGS sequence"/>
</dbReference>
<reference evidence="2 3" key="1">
    <citation type="submission" date="2018-08" db="EMBL/GenBank/DDBJ databases">
        <title>Murine metabolic-syndrome-specific gut microbial biobank.</title>
        <authorList>
            <person name="Liu C."/>
        </authorList>
    </citation>
    <scope>NUCLEOTIDE SEQUENCE [LARGE SCALE GENOMIC DNA]</scope>
    <source>
        <strain evidence="2 3">X69</strain>
    </source>
</reference>
<dbReference type="GO" id="GO:0005524">
    <property type="term" value="F:ATP binding"/>
    <property type="evidence" value="ECO:0007669"/>
    <property type="project" value="UniProtKB-KW"/>
</dbReference>
<dbReference type="InterPro" id="IPR027417">
    <property type="entry name" value="P-loop_NTPase"/>
</dbReference>
<feature type="domain" description="AAA+ ATPase" evidence="1">
    <location>
        <begin position="232"/>
        <end position="359"/>
    </location>
</feature>
<evidence type="ECO:0000259" key="1">
    <source>
        <dbReference type="SMART" id="SM00382"/>
    </source>
</evidence>
<evidence type="ECO:0000313" key="2">
    <source>
        <dbReference type="EMBL" id="NBI80219.1"/>
    </source>
</evidence>
<dbReference type="PANTHER" id="PTHR30050:SF4">
    <property type="entry name" value="ATP-BINDING PROTEIN RV3427C IN INSERTION SEQUENCE-RELATED"/>
    <property type="match status" value="1"/>
</dbReference>
<dbReference type="Gene3D" id="3.40.50.300">
    <property type="entry name" value="P-loop containing nucleotide triphosphate hydrolases"/>
    <property type="match status" value="1"/>
</dbReference>
<dbReference type="InterPro" id="IPR002611">
    <property type="entry name" value="IstB_ATP-bd"/>
</dbReference>
<organism evidence="2 3">
    <name type="scientific">Anaerotruncus colihominis</name>
    <dbReference type="NCBI Taxonomy" id="169435"/>
    <lineage>
        <taxon>Bacteria</taxon>
        <taxon>Bacillati</taxon>
        <taxon>Bacillota</taxon>
        <taxon>Clostridia</taxon>
        <taxon>Eubacteriales</taxon>
        <taxon>Oscillospiraceae</taxon>
        <taxon>Anaerotruncus</taxon>
    </lineage>
</organism>
<accession>A0A845RKY8</accession>
<keyword evidence="2" id="KW-0547">Nucleotide-binding</keyword>
<dbReference type="SUPFAM" id="SSF52540">
    <property type="entry name" value="P-loop containing nucleoside triphosphate hydrolases"/>
    <property type="match status" value="1"/>
</dbReference>
<proteinExistence type="predicted"/>
<dbReference type="InterPro" id="IPR003593">
    <property type="entry name" value="AAA+_ATPase"/>
</dbReference>
<dbReference type="SMART" id="SM00382">
    <property type="entry name" value="AAA"/>
    <property type="match status" value="1"/>
</dbReference>
<dbReference type="NCBIfam" id="NF005304">
    <property type="entry name" value="PRK06835.1"/>
    <property type="match status" value="1"/>
</dbReference>
<keyword evidence="2" id="KW-0067">ATP-binding</keyword>
<dbReference type="AlphaFoldDB" id="A0A845RKY8"/>
<evidence type="ECO:0000313" key="3">
    <source>
        <dbReference type="Proteomes" id="UP000446348"/>
    </source>
</evidence>
<dbReference type="CDD" id="cd00009">
    <property type="entry name" value="AAA"/>
    <property type="match status" value="1"/>
</dbReference>
<dbReference type="GO" id="GO:0006260">
    <property type="term" value="P:DNA replication"/>
    <property type="evidence" value="ECO:0007669"/>
    <property type="project" value="TreeGrafter"/>
</dbReference>
<dbReference type="Pfam" id="PF01695">
    <property type="entry name" value="IstB_IS21"/>
    <property type="match status" value="1"/>
</dbReference>
<sequence length="379" mass="42517">MTAPLPSAPRRKTVQRKPEGIPRSIWIKSARCFIVSWTTDLLKEMGCTVGYSKEIWRKALQTLDASRARAQNEADARRADLYDAMPRLRNIDRELAMTGLDAAKAAISGGEQAPVLIKRLRAENETLQAQRAQLLAQAGLPDDFLKIHYACPICRDTGYVGQKQCVCLTRLLRKMAYQSLSDACGIDGCRFETFRLDYYPAAPCGPYKIAARRAMEKIFSFCKAYADGFTTQSESLLFCGGTGLGKTHLSLSIAFEVIEKGFGVVYTTSQSLLDKLQTQQFSRVSADALDYQALALECDLLVIDDLGAEFSTAFTVAALYNLINARIIERRPTIISTNFDETVLRERYGDRILSRLLCTYRPLQFCGEDIRMLKRYAQQ</sequence>
<dbReference type="PANTHER" id="PTHR30050">
    <property type="entry name" value="CHROMOSOMAL REPLICATION INITIATOR PROTEIN DNAA"/>
    <property type="match status" value="1"/>
</dbReference>